<name>A0AAX2BNW0_CITAM</name>
<protein>
    <recommendedName>
        <fullName evidence="3">30S ribosomal protein S20</fullName>
    </recommendedName>
</protein>
<organism evidence="1 2">
    <name type="scientific">Citrobacter amalonaticus</name>
    <dbReference type="NCBI Taxonomy" id="35703"/>
    <lineage>
        <taxon>Bacteria</taxon>
        <taxon>Pseudomonadati</taxon>
        <taxon>Pseudomonadota</taxon>
        <taxon>Gammaproteobacteria</taxon>
        <taxon>Enterobacterales</taxon>
        <taxon>Enterobacteriaceae</taxon>
        <taxon>Citrobacter</taxon>
    </lineage>
</organism>
<gene>
    <name evidence="1" type="ORF">CITRO92_4192</name>
</gene>
<dbReference type="Proteomes" id="UP000245995">
    <property type="component" value="Chromosome CITRO92"/>
</dbReference>
<accession>A0AAX2BNW0</accession>
<dbReference type="AlphaFoldDB" id="A0AAX2BNW0"/>
<proteinExistence type="predicted"/>
<reference evidence="1 2" key="1">
    <citation type="submission" date="2016-04" db="EMBL/GenBank/DDBJ databases">
        <authorList>
            <person name="Regsiter A."/>
            <person name="William W."/>
        </authorList>
    </citation>
    <scope>NUCLEOTIDE SEQUENCE [LARGE SCALE GENOMIC DNA]</scope>
    <source>
        <strain evidence="1 2">92</strain>
    </source>
</reference>
<sequence length="47" mass="5406">MSKKGNKKARPARRAFLIGINHAINEINYMTGHIAEQVITCRRRVNK</sequence>
<dbReference type="EMBL" id="LT556085">
    <property type="protein sequence ID" value="SBA20510.1"/>
    <property type="molecule type" value="Genomic_DNA"/>
</dbReference>
<evidence type="ECO:0000313" key="1">
    <source>
        <dbReference type="EMBL" id="SBA20510.1"/>
    </source>
</evidence>
<evidence type="ECO:0000313" key="2">
    <source>
        <dbReference type="Proteomes" id="UP000245995"/>
    </source>
</evidence>
<evidence type="ECO:0008006" key="3">
    <source>
        <dbReference type="Google" id="ProtNLM"/>
    </source>
</evidence>